<name>A0ABT5F956_9GAMM</name>
<dbReference type="EMBL" id="JAQOMS010000002">
    <property type="protein sequence ID" value="MDC2888060.1"/>
    <property type="molecule type" value="Genomic_DNA"/>
</dbReference>
<evidence type="ECO:0000313" key="2">
    <source>
        <dbReference type="EMBL" id="MDC2888060.1"/>
    </source>
</evidence>
<accession>A0ABT5F956</accession>
<keyword evidence="3" id="KW-1185">Reference proteome</keyword>
<feature type="signal peptide" evidence="1">
    <location>
        <begin position="1"/>
        <end position="25"/>
    </location>
</feature>
<reference evidence="2 3" key="1">
    <citation type="submission" date="2023-01" db="EMBL/GenBank/DDBJ databases">
        <title>Psychrosphaera sp. nov., isolated from marine algae.</title>
        <authorList>
            <person name="Bayburt H."/>
            <person name="Choi B.J."/>
            <person name="Kim J.M."/>
            <person name="Choi D.G."/>
            <person name="Jeon C.O."/>
        </authorList>
    </citation>
    <scope>NUCLEOTIDE SEQUENCE [LARGE SCALE GENOMIC DNA]</scope>
    <source>
        <strain evidence="2 3">G1-22</strain>
    </source>
</reference>
<dbReference type="Proteomes" id="UP001528411">
    <property type="component" value="Unassembled WGS sequence"/>
</dbReference>
<feature type="chain" id="PRO_5047452045" evidence="1">
    <location>
        <begin position="26"/>
        <end position="100"/>
    </location>
</feature>
<proteinExistence type="predicted"/>
<evidence type="ECO:0000256" key="1">
    <source>
        <dbReference type="SAM" id="SignalP"/>
    </source>
</evidence>
<sequence>MLNSTHKITAITAILASTLSTQLHAQSSGEWKLAFDLKTNHLWHGFIVTDGVMTAGSLEYKSEDKKRLTAFGAVVLLMASLKSLHTTPLTSLQTTFLLKS</sequence>
<organism evidence="2 3">
    <name type="scientific">Psychrosphaera algicola</name>
    <dbReference type="NCBI Taxonomy" id="3023714"/>
    <lineage>
        <taxon>Bacteria</taxon>
        <taxon>Pseudomonadati</taxon>
        <taxon>Pseudomonadota</taxon>
        <taxon>Gammaproteobacteria</taxon>
        <taxon>Alteromonadales</taxon>
        <taxon>Pseudoalteromonadaceae</taxon>
        <taxon>Psychrosphaera</taxon>
    </lineage>
</organism>
<gene>
    <name evidence="2" type="ORF">PN838_03540</name>
</gene>
<keyword evidence="1" id="KW-0732">Signal</keyword>
<dbReference type="RefSeq" id="WP_272179784.1">
    <property type="nucleotide sequence ID" value="NZ_JAQOMS010000002.1"/>
</dbReference>
<evidence type="ECO:0000313" key="3">
    <source>
        <dbReference type="Proteomes" id="UP001528411"/>
    </source>
</evidence>
<protein>
    <submittedName>
        <fullName evidence="2">Uncharacterized protein</fullName>
    </submittedName>
</protein>
<comment type="caution">
    <text evidence="2">The sequence shown here is derived from an EMBL/GenBank/DDBJ whole genome shotgun (WGS) entry which is preliminary data.</text>
</comment>